<keyword evidence="1" id="KW-1133">Transmembrane helix</keyword>
<sequence>MISRYVLVAIILAVLSVGSYVFWFAYRLNLGFAQDPAVWGTFGDYVGGTVNPVLSFLSLILLIRSVTLQNDANHDLRKELKENEKNEQIKAVTTLFFSMINSQREMFSSFKISTGGVDKNTYATAAVIHLENKVEELREANEEDDKVSAYLEEEDVNEQIFGILRSFYITVQVICERLSDDRGFDKGIRREFLRTLINFTEFAQLRLVVMAMQFTAYPASNYLRSNADFLAVMDDVGFSLDPY</sequence>
<dbReference type="EMBL" id="JBHSMR010000001">
    <property type="protein sequence ID" value="MFC5476691.1"/>
    <property type="molecule type" value="Genomic_DNA"/>
</dbReference>
<evidence type="ECO:0008006" key="4">
    <source>
        <dbReference type="Google" id="ProtNLM"/>
    </source>
</evidence>
<dbReference type="Proteomes" id="UP001596101">
    <property type="component" value="Unassembled WGS sequence"/>
</dbReference>
<feature type="transmembrane region" description="Helical" evidence="1">
    <location>
        <begin position="45"/>
        <end position="63"/>
    </location>
</feature>
<proteinExistence type="predicted"/>
<evidence type="ECO:0000313" key="2">
    <source>
        <dbReference type="EMBL" id="MFC5476691.1"/>
    </source>
</evidence>
<keyword evidence="1" id="KW-0812">Transmembrane</keyword>
<organism evidence="2 3">
    <name type="scientific">Massilia suwonensis</name>
    <dbReference type="NCBI Taxonomy" id="648895"/>
    <lineage>
        <taxon>Bacteria</taxon>
        <taxon>Pseudomonadati</taxon>
        <taxon>Pseudomonadota</taxon>
        <taxon>Betaproteobacteria</taxon>
        <taxon>Burkholderiales</taxon>
        <taxon>Oxalobacteraceae</taxon>
        <taxon>Telluria group</taxon>
        <taxon>Massilia</taxon>
    </lineage>
</organism>
<keyword evidence="1" id="KW-0472">Membrane</keyword>
<evidence type="ECO:0000256" key="1">
    <source>
        <dbReference type="SAM" id="Phobius"/>
    </source>
</evidence>
<dbReference type="RefSeq" id="WP_379750905.1">
    <property type="nucleotide sequence ID" value="NZ_JBHSMR010000001.1"/>
</dbReference>
<comment type="caution">
    <text evidence="2">The sequence shown here is derived from an EMBL/GenBank/DDBJ whole genome shotgun (WGS) entry which is preliminary data.</text>
</comment>
<protein>
    <recommendedName>
        <fullName evidence="4">Phage abortive infection protein</fullName>
    </recommendedName>
</protein>
<gene>
    <name evidence="2" type="ORF">ACFPQ5_00710</name>
</gene>
<evidence type="ECO:0000313" key="3">
    <source>
        <dbReference type="Proteomes" id="UP001596101"/>
    </source>
</evidence>
<reference evidence="3" key="1">
    <citation type="journal article" date="2019" name="Int. J. Syst. Evol. Microbiol.">
        <title>The Global Catalogue of Microorganisms (GCM) 10K type strain sequencing project: providing services to taxonomists for standard genome sequencing and annotation.</title>
        <authorList>
            <consortium name="The Broad Institute Genomics Platform"/>
            <consortium name="The Broad Institute Genome Sequencing Center for Infectious Disease"/>
            <person name="Wu L."/>
            <person name="Ma J."/>
        </authorList>
    </citation>
    <scope>NUCLEOTIDE SEQUENCE [LARGE SCALE GENOMIC DNA]</scope>
    <source>
        <strain evidence="3">CCUG 43111</strain>
    </source>
</reference>
<keyword evidence="3" id="KW-1185">Reference proteome</keyword>
<accession>A0ABW0MIF1</accession>
<feature type="transmembrane region" description="Helical" evidence="1">
    <location>
        <begin position="5"/>
        <end position="25"/>
    </location>
</feature>
<name>A0ABW0MIF1_9BURK</name>